<dbReference type="SUPFAM" id="SSF50965">
    <property type="entry name" value="Galactose oxidase, central domain"/>
    <property type="match status" value="1"/>
</dbReference>
<proteinExistence type="predicted"/>
<dbReference type="PANTHER" id="PTHR36220:SF1">
    <property type="entry name" value="GAMMA TUBULIN COMPLEX COMPONENT C-TERMINAL DOMAIN-CONTAINING PROTEIN"/>
    <property type="match status" value="1"/>
</dbReference>
<gene>
    <name evidence="2" type="ORF">DFR29_113175</name>
</gene>
<dbReference type="Pfam" id="PF14312">
    <property type="entry name" value="FG-GAP_2"/>
    <property type="match status" value="5"/>
</dbReference>
<reference evidence="2 3" key="1">
    <citation type="submission" date="2019-03" db="EMBL/GenBank/DDBJ databases">
        <title>Genomic Encyclopedia of Type Strains, Phase IV (KMG-IV): sequencing the most valuable type-strain genomes for metagenomic binning, comparative biology and taxonomic classification.</title>
        <authorList>
            <person name="Goeker M."/>
        </authorList>
    </citation>
    <scope>NUCLEOTIDE SEQUENCE [LARGE SCALE GENOMIC DNA]</scope>
    <source>
        <strain evidence="2 3">DSM 21667</strain>
    </source>
</reference>
<name>A0A4R6YR30_9GAMM</name>
<dbReference type="EMBL" id="SNZH01000013">
    <property type="protein sequence ID" value="TDR40473.1"/>
    <property type="molecule type" value="Genomic_DNA"/>
</dbReference>
<dbReference type="PANTHER" id="PTHR36220">
    <property type="entry name" value="UNNAMED PRODUCT"/>
    <property type="match status" value="1"/>
</dbReference>
<keyword evidence="1" id="KW-0732">Signal</keyword>
<dbReference type="RefSeq" id="WP_133820421.1">
    <property type="nucleotide sequence ID" value="NZ_SNZH01000013.1"/>
</dbReference>
<protein>
    <submittedName>
        <fullName evidence="2">FG-GAP repeat protein</fullName>
    </submittedName>
</protein>
<dbReference type="InterPro" id="IPR013517">
    <property type="entry name" value="FG-GAP"/>
</dbReference>
<dbReference type="AlphaFoldDB" id="A0A4R6YR30"/>
<dbReference type="OrthoDB" id="5956752at2"/>
<evidence type="ECO:0000313" key="3">
    <source>
        <dbReference type="Proteomes" id="UP000295293"/>
    </source>
</evidence>
<dbReference type="Gene3D" id="2.130.10.130">
    <property type="entry name" value="Integrin alpha, N-terminal"/>
    <property type="match status" value="1"/>
</dbReference>
<keyword evidence="3" id="KW-1185">Reference proteome</keyword>
<accession>A0A4R6YR30</accession>
<evidence type="ECO:0000313" key="2">
    <source>
        <dbReference type="EMBL" id="TDR40473.1"/>
    </source>
</evidence>
<organism evidence="2 3">
    <name type="scientific">Tahibacter aquaticus</name>
    <dbReference type="NCBI Taxonomy" id="520092"/>
    <lineage>
        <taxon>Bacteria</taxon>
        <taxon>Pseudomonadati</taxon>
        <taxon>Pseudomonadota</taxon>
        <taxon>Gammaproteobacteria</taxon>
        <taxon>Lysobacterales</taxon>
        <taxon>Rhodanobacteraceae</taxon>
        <taxon>Tahibacter</taxon>
    </lineage>
</organism>
<comment type="caution">
    <text evidence="2">The sequence shown here is derived from an EMBL/GenBank/DDBJ whole genome shotgun (WGS) entry which is preliminary data.</text>
</comment>
<evidence type="ECO:0000256" key="1">
    <source>
        <dbReference type="ARBA" id="ARBA00022729"/>
    </source>
</evidence>
<dbReference type="InterPro" id="IPR011043">
    <property type="entry name" value="Gal_Oxase/kelch_b-propeller"/>
</dbReference>
<dbReference type="Proteomes" id="UP000295293">
    <property type="component" value="Unassembled WGS sequence"/>
</dbReference>
<dbReference type="InterPro" id="IPR028994">
    <property type="entry name" value="Integrin_alpha_N"/>
</dbReference>
<sequence length="447" mass="46653">MKRYDGIQALICSAVLGMTVTPLGANPAGADVEPSPAQQILSPSNEAGAVFGSHLSLSGDRVAIGAVTANTNGIEDAGAVHIFERVGSQWQHASQPIPSDPGISSNLGTVALQGTRLLAGASGQASGIGAAYIFERNPAGDWIQQRKFVPDNPTTSCVLTNGCHRFGIAVALDGDTAVVGASRENDRKGAVYVFVRDALGNWAKQQRLVANDSSTYPHFGAAVALQGDTLLIGAEFQDVSGVTYRGATYVFTRTVGTWTQRARLSAADGEARDNFGSTLALDGDTALIGSRLANLAGQNNRGAVYAFVRSAPAVWNLQARLNASDGVGEGPADHHTGDQFGLAIALRGDTAWIGKSPGNLTTPLPDRYGSVYQFVRTAGLWNEMQRFTPATGSPGDGFGASIAFDAKSLLVGAPYEGTSPGEPAERGMVYAYTLPQADLIFADDFES</sequence>